<dbReference type="PANTHER" id="PTHR30047:SF7">
    <property type="entry name" value="HIGH-AFFINITY CHOLINE TRANSPORT PROTEIN"/>
    <property type="match status" value="1"/>
</dbReference>
<feature type="transmembrane region" description="Helical" evidence="8">
    <location>
        <begin position="231"/>
        <end position="249"/>
    </location>
</feature>
<proteinExistence type="inferred from homology"/>
<comment type="subcellular location">
    <subcellularLocation>
        <location evidence="1">Cell membrane</location>
        <topology evidence="1">Multi-pass membrane protein</topology>
    </subcellularLocation>
</comment>
<dbReference type="InterPro" id="IPR018093">
    <property type="entry name" value="BCCT_CS"/>
</dbReference>
<feature type="transmembrane region" description="Helical" evidence="8">
    <location>
        <begin position="143"/>
        <end position="161"/>
    </location>
</feature>
<evidence type="ECO:0000313" key="9">
    <source>
        <dbReference type="EMBL" id="SMC75523.1"/>
    </source>
</evidence>
<dbReference type="EMBL" id="FWXY01000009">
    <property type="protein sequence ID" value="SMC75523.1"/>
    <property type="molecule type" value="Genomic_DNA"/>
</dbReference>
<dbReference type="RefSeq" id="WP_084068868.1">
    <property type="nucleotide sequence ID" value="NZ_FWXY01000009.1"/>
</dbReference>
<evidence type="ECO:0000313" key="10">
    <source>
        <dbReference type="Proteomes" id="UP000192418"/>
    </source>
</evidence>
<feature type="transmembrane region" description="Helical" evidence="8">
    <location>
        <begin position="193"/>
        <end position="211"/>
    </location>
</feature>
<accession>A0A1W2BRE6</accession>
<evidence type="ECO:0000256" key="2">
    <source>
        <dbReference type="ARBA" id="ARBA00005658"/>
    </source>
</evidence>
<feature type="transmembrane region" description="Helical" evidence="8">
    <location>
        <begin position="451"/>
        <end position="470"/>
    </location>
</feature>
<evidence type="ECO:0000256" key="7">
    <source>
        <dbReference type="ARBA" id="ARBA00023136"/>
    </source>
</evidence>
<dbReference type="Pfam" id="PF02028">
    <property type="entry name" value="BCCT"/>
    <property type="match status" value="1"/>
</dbReference>
<gene>
    <name evidence="9" type="ORF">SAMN02746065_10970</name>
</gene>
<dbReference type="NCBIfam" id="TIGR00842">
    <property type="entry name" value="bcct"/>
    <property type="match status" value="1"/>
</dbReference>
<evidence type="ECO:0000256" key="1">
    <source>
        <dbReference type="ARBA" id="ARBA00004651"/>
    </source>
</evidence>
<dbReference type="Proteomes" id="UP000192418">
    <property type="component" value="Unassembled WGS sequence"/>
</dbReference>
<feature type="transmembrane region" description="Helical" evidence="8">
    <location>
        <begin position="261"/>
        <end position="281"/>
    </location>
</feature>
<sequence length="505" mass="54718">MTTQSNTIDKGITITSVLCCAAFIVATMISPEGVKGLFDTLFKFFINNFGWTYLLCVAAFVLFCFVMAFSRYGNIKLGKDDETPEFTLMAWFSMLFAAGMGIGLVFWGVAEPIYHFAGPPFAEPKTPQAAADAMRTVFFHWGLHPWACYAVVAMLLAYSHFRKGNPALLSYILKPLIGIDGVKGIIGKSIDTLAVVVTLFGVATSLGLGAMQVSTGLNKLYGIPNSTTVSIIIIVVVTVLYIISAVTGVSKGIKILSNINMVLAFGLMLLMLFIGPTIYILQTLLESLGNYFQNIVWLSFFMDTTGGVEKHAGYDWVGAWTVFYWAWWLTWAPFVGAFIARISRGRTIREFVLGALLAPTLLCAIWFSILGGSAISLELANGAVGIADATFKDVTTAIFVLFDNVPMGGLMSLLSMIIVSIFFVTSADSATYVVGMMSSGGSLDPKNGLKIFWGLLCSTIAAMLLVAGGLKAIQTVSFVVSFPFMILMVVMIIAFLRNIREEPGI</sequence>
<comment type="similarity">
    <text evidence="2">Belongs to the BCCT transporter (TC 2.A.15) family.</text>
</comment>
<evidence type="ECO:0000256" key="3">
    <source>
        <dbReference type="ARBA" id="ARBA00022448"/>
    </source>
</evidence>
<dbReference type="PROSITE" id="PS01303">
    <property type="entry name" value="BCCT"/>
    <property type="match status" value="1"/>
</dbReference>
<dbReference type="OrthoDB" id="9775735at2"/>
<feature type="transmembrane region" description="Helical" evidence="8">
    <location>
        <begin position="90"/>
        <end position="110"/>
    </location>
</feature>
<dbReference type="InterPro" id="IPR000060">
    <property type="entry name" value="BCCT_transptr"/>
</dbReference>
<keyword evidence="4" id="KW-1003">Cell membrane</keyword>
<evidence type="ECO:0000256" key="6">
    <source>
        <dbReference type="ARBA" id="ARBA00022989"/>
    </source>
</evidence>
<feature type="transmembrane region" description="Helical" evidence="8">
    <location>
        <begin position="322"/>
        <end position="339"/>
    </location>
</feature>
<evidence type="ECO:0000256" key="8">
    <source>
        <dbReference type="SAM" id="Phobius"/>
    </source>
</evidence>
<dbReference type="AlphaFoldDB" id="A0A1W2BRE6"/>
<keyword evidence="3" id="KW-0813">Transport</keyword>
<keyword evidence="7 8" id="KW-0472">Membrane</keyword>
<keyword evidence="5 8" id="KW-0812">Transmembrane</keyword>
<evidence type="ECO:0000256" key="4">
    <source>
        <dbReference type="ARBA" id="ARBA00022475"/>
    </source>
</evidence>
<feature type="transmembrane region" description="Helical" evidence="8">
    <location>
        <begin position="410"/>
        <end position="430"/>
    </location>
</feature>
<feature type="transmembrane region" description="Helical" evidence="8">
    <location>
        <begin position="351"/>
        <end position="369"/>
    </location>
</feature>
<dbReference type="GO" id="GO:0005886">
    <property type="term" value="C:plasma membrane"/>
    <property type="evidence" value="ECO:0007669"/>
    <property type="project" value="UniProtKB-SubCell"/>
</dbReference>
<feature type="transmembrane region" description="Helical" evidence="8">
    <location>
        <begin position="12"/>
        <end position="30"/>
    </location>
</feature>
<evidence type="ECO:0000256" key="5">
    <source>
        <dbReference type="ARBA" id="ARBA00022692"/>
    </source>
</evidence>
<dbReference type="GO" id="GO:0022857">
    <property type="term" value="F:transmembrane transporter activity"/>
    <property type="evidence" value="ECO:0007669"/>
    <property type="project" value="InterPro"/>
</dbReference>
<feature type="transmembrane region" description="Helical" evidence="8">
    <location>
        <begin position="476"/>
        <end position="496"/>
    </location>
</feature>
<protein>
    <submittedName>
        <fullName evidence="9">Glycine betaine transporter</fullName>
    </submittedName>
</protein>
<organism evidence="9 10">
    <name type="scientific">Desulfocicer vacuolatum DSM 3385</name>
    <dbReference type="NCBI Taxonomy" id="1121400"/>
    <lineage>
        <taxon>Bacteria</taxon>
        <taxon>Pseudomonadati</taxon>
        <taxon>Thermodesulfobacteriota</taxon>
        <taxon>Desulfobacteria</taxon>
        <taxon>Desulfobacterales</taxon>
        <taxon>Desulfobacteraceae</taxon>
        <taxon>Desulfocicer</taxon>
    </lineage>
</organism>
<keyword evidence="6 8" id="KW-1133">Transmembrane helix</keyword>
<feature type="transmembrane region" description="Helical" evidence="8">
    <location>
        <begin position="50"/>
        <end position="69"/>
    </location>
</feature>
<keyword evidence="10" id="KW-1185">Reference proteome</keyword>
<dbReference type="PANTHER" id="PTHR30047">
    <property type="entry name" value="HIGH-AFFINITY CHOLINE TRANSPORT PROTEIN-RELATED"/>
    <property type="match status" value="1"/>
</dbReference>
<name>A0A1W2BRE6_9BACT</name>
<reference evidence="9 10" key="1">
    <citation type="submission" date="2017-04" db="EMBL/GenBank/DDBJ databases">
        <authorList>
            <person name="Afonso C.L."/>
            <person name="Miller P.J."/>
            <person name="Scott M.A."/>
            <person name="Spackman E."/>
            <person name="Goraichik I."/>
            <person name="Dimitrov K.M."/>
            <person name="Suarez D.L."/>
            <person name="Swayne D.E."/>
        </authorList>
    </citation>
    <scope>NUCLEOTIDE SEQUENCE [LARGE SCALE GENOMIC DNA]</scope>
    <source>
        <strain evidence="9 10">DSM 3385</strain>
    </source>
</reference>